<evidence type="ECO:0000313" key="3">
    <source>
        <dbReference type="Proteomes" id="UP001465755"/>
    </source>
</evidence>
<feature type="region of interest" description="Disordered" evidence="1">
    <location>
        <begin position="1"/>
        <end position="52"/>
    </location>
</feature>
<feature type="compositionally biased region" description="Pro residues" evidence="1">
    <location>
        <begin position="127"/>
        <end position="143"/>
    </location>
</feature>
<evidence type="ECO:0000313" key="2">
    <source>
        <dbReference type="EMBL" id="KAK9795590.1"/>
    </source>
</evidence>
<sequence length="224" mass="23881">MPCKAARGYSSPQSYRASSQSTPQGGGGRDGGSLPWGDLAGAKVPSEQRTSAGSAHSIWRELLLSSSTGNTSGLSWRSFCLRADIPCPGMATRTRCERGERIYQQRKGGRTSNSGQRGPHLLGTFSPPRPYASPGSPTRPSPRQPGRHQQDHEGAPDRPGAAASSRCHGQPEKASPQQWKGETAHLPGNLGPPCWRCTAPELQIYPTPGCQNACQSVGKRGIVW</sequence>
<accession>A0AAW1NV18</accession>
<dbReference type="AlphaFoldDB" id="A0AAW1NV18"/>
<proteinExistence type="predicted"/>
<name>A0AAW1NV18_9CHLO</name>
<keyword evidence="3" id="KW-1185">Reference proteome</keyword>
<dbReference type="EMBL" id="JALJOQ010000125">
    <property type="protein sequence ID" value="KAK9795590.1"/>
    <property type="molecule type" value="Genomic_DNA"/>
</dbReference>
<gene>
    <name evidence="2" type="ORF">WJX73_000403</name>
</gene>
<evidence type="ECO:0000256" key="1">
    <source>
        <dbReference type="SAM" id="MobiDB-lite"/>
    </source>
</evidence>
<reference evidence="2 3" key="1">
    <citation type="journal article" date="2024" name="Nat. Commun.">
        <title>Phylogenomics reveals the evolutionary origins of lichenization in chlorophyte algae.</title>
        <authorList>
            <person name="Puginier C."/>
            <person name="Libourel C."/>
            <person name="Otte J."/>
            <person name="Skaloud P."/>
            <person name="Haon M."/>
            <person name="Grisel S."/>
            <person name="Petersen M."/>
            <person name="Berrin J.G."/>
            <person name="Delaux P.M."/>
            <person name="Dal Grande F."/>
            <person name="Keller J."/>
        </authorList>
    </citation>
    <scope>NUCLEOTIDE SEQUENCE [LARGE SCALE GENOMIC DNA]</scope>
    <source>
        <strain evidence="2 3">SAG 2036</strain>
    </source>
</reference>
<dbReference type="Proteomes" id="UP001465755">
    <property type="component" value="Unassembled WGS sequence"/>
</dbReference>
<feature type="region of interest" description="Disordered" evidence="1">
    <location>
        <begin position="98"/>
        <end position="185"/>
    </location>
</feature>
<protein>
    <submittedName>
        <fullName evidence="2">Uncharacterized protein</fullName>
    </submittedName>
</protein>
<feature type="compositionally biased region" description="Low complexity" evidence="1">
    <location>
        <begin position="9"/>
        <end position="21"/>
    </location>
</feature>
<comment type="caution">
    <text evidence="2">The sequence shown here is derived from an EMBL/GenBank/DDBJ whole genome shotgun (WGS) entry which is preliminary data.</text>
</comment>
<organism evidence="2 3">
    <name type="scientific">Symbiochloris irregularis</name>
    <dbReference type="NCBI Taxonomy" id="706552"/>
    <lineage>
        <taxon>Eukaryota</taxon>
        <taxon>Viridiplantae</taxon>
        <taxon>Chlorophyta</taxon>
        <taxon>core chlorophytes</taxon>
        <taxon>Trebouxiophyceae</taxon>
        <taxon>Trebouxiales</taxon>
        <taxon>Trebouxiaceae</taxon>
        <taxon>Symbiochloris</taxon>
    </lineage>
</organism>